<dbReference type="EMBL" id="DSEC01000210">
    <property type="protein sequence ID" value="HER43395.1"/>
    <property type="molecule type" value="Genomic_DNA"/>
</dbReference>
<accession>A0A7V2AUA8</accession>
<dbReference type="Gene3D" id="3.40.1190.20">
    <property type="match status" value="1"/>
</dbReference>
<dbReference type="GO" id="GO:0005829">
    <property type="term" value="C:cytosol"/>
    <property type="evidence" value="ECO:0007669"/>
    <property type="project" value="TreeGrafter"/>
</dbReference>
<proteinExistence type="predicted"/>
<gene>
    <name evidence="2" type="ORF">ENO08_02940</name>
</gene>
<reference evidence="2" key="1">
    <citation type="journal article" date="2020" name="mSystems">
        <title>Genome- and Community-Level Interaction Insights into Carbon Utilization and Element Cycling Functions of Hydrothermarchaeota in Hydrothermal Sediment.</title>
        <authorList>
            <person name="Zhou Z."/>
            <person name="Liu Y."/>
            <person name="Xu W."/>
            <person name="Pan J."/>
            <person name="Luo Z.H."/>
            <person name="Li M."/>
        </authorList>
    </citation>
    <scope>NUCLEOTIDE SEQUENCE [LARGE SCALE GENOMIC DNA]</scope>
    <source>
        <strain evidence="2">SpSt-1233</strain>
    </source>
</reference>
<dbReference type="GO" id="GO:0003872">
    <property type="term" value="F:6-phosphofructokinase activity"/>
    <property type="evidence" value="ECO:0007669"/>
    <property type="project" value="TreeGrafter"/>
</dbReference>
<comment type="caution">
    <text evidence="2">The sequence shown here is derived from an EMBL/GenBank/DDBJ whole genome shotgun (WGS) entry which is preliminary data.</text>
</comment>
<name>A0A7V2AUA8_UNCEI</name>
<protein>
    <submittedName>
        <fullName evidence="2">1-phosphofructokinase family hexose kinase</fullName>
    </submittedName>
</protein>
<dbReference type="Proteomes" id="UP000886069">
    <property type="component" value="Unassembled WGS sequence"/>
</dbReference>
<dbReference type="AlphaFoldDB" id="A0A7V2AUA8"/>
<dbReference type="PANTHER" id="PTHR46566">
    <property type="entry name" value="1-PHOSPHOFRUCTOKINASE-RELATED"/>
    <property type="match status" value="1"/>
</dbReference>
<feature type="region of interest" description="Disordered" evidence="1">
    <location>
        <begin position="31"/>
        <end position="50"/>
    </location>
</feature>
<dbReference type="InterPro" id="IPR029056">
    <property type="entry name" value="Ribokinase-like"/>
</dbReference>
<evidence type="ECO:0000256" key="1">
    <source>
        <dbReference type="SAM" id="MobiDB-lite"/>
    </source>
</evidence>
<dbReference type="SUPFAM" id="SSF53613">
    <property type="entry name" value="Ribokinase-like"/>
    <property type="match status" value="1"/>
</dbReference>
<feature type="non-terminal residue" evidence="2">
    <location>
        <position position="50"/>
    </location>
</feature>
<organism evidence="2">
    <name type="scientific">Eiseniibacteriota bacterium</name>
    <dbReference type="NCBI Taxonomy" id="2212470"/>
    <lineage>
        <taxon>Bacteria</taxon>
        <taxon>Candidatus Eiseniibacteriota</taxon>
    </lineage>
</organism>
<sequence>MKRIVTLTMNPAVDMSAEIAHVAAERKLRCHDPRREPGGGGINVSRAVRN</sequence>
<evidence type="ECO:0000313" key="2">
    <source>
        <dbReference type="EMBL" id="HER43395.1"/>
    </source>
</evidence>
<dbReference type="PANTHER" id="PTHR46566:SF2">
    <property type="entry name" value="ATP-DEPENDENT 6-PHOSPHOFRUCTOKINASE ISOZYME 2"/>
    <property type="match status" value="1"/>
</dbReference>